<keyword evidence="3" id="KW-1185">Reference proteome</keyword>
<proteinExistence type="predicted"/>
<dbReference type="EMBL" id="CP028902">
    <property type="protein sequence ID" value="AWB06453.1"/>
    <property type="molecule type" value="Genomic_DNA"/>
</dbReference>
<sequence length="543" mass="57718">MGEKDSLQLGAASGANSGQNIKMILAQPDNFFPVKLILNEDPPLLGPQTYPDQTLQDADAQAIANALAFYKSINAQSGSALAKTFATATQNATANIDALTAASSAADKFFAATEQYKNVTYNLYTAVSTYLNTFPFAWANFQTSYAYNVYVADQQGTESVLLGSITFNRPDSNPQLTDTTGGYTITYAPSKLNEDNIFQSSILNTPASVPLYFKRGQLVSDLNADSPDIVLVCNFMNMSTFSGDPADFGNIVPALTGTIKGQDVLGIDASQPIKDALLTTIQSFLNSSGVQLFNSAANFMQSIEIGAKVVSWVYGKLFGAPKPKDGTSDPDPKPPTQSQVDSAVQSELKNADEELIYKDGLTPPSALSNTQSQLSQKVKTVNEDQAIQEAANAELDSIKKTITQLNDNTGGVQNSQIESIESNLRTDAASIKTAMQSAQTSSNPATLDQAKATVGSVQQDVVAQEKAVTNTVKSINESTMETIENESTTHANAAKEILEKEEGEGGSEEASPEGRPGEEGKSGLAGPREEEPAVKPHVGIEEI</sequence>
<feature type="compositionally biased region" description="Acidic residues" evidence="1">
    <location>
        <begin position="499"/>
        <end position="511"/>
    </location>
</feature>
<name>A0A2R4VPT9_9PROT</name>
<feature type="compositionally biased region" description="Basic and acidic residues" evidence="1">
    <location>
        <begin position="515"/>
        <end position="543"/>
    </location>
</feature>
<keyword evidence="2" id="KW-0614">Plasmid</keyword>
<gene>
    <name evidence="2" type="ORF">A6A40_15235</name>
</gene>
<evidence type="ECO:0000313" key="2">
    <source>
        <dbReference type="EMBL" id="AWB06453.1"/>
    </source>
</evidence>
<evidence type="ECO:0000256" key="1">
    <source>
        <dbReference type="SAM" id="MobiDB-lite"/>
    </source>
</evidence>
<dbReference type="Proteomes" id="UP000077405">
    <property type="component" value="Plasmid pYZ1"/>
</dbReference>
<dbReference type="KEGG" id="ahu:A6A40_15235"/>
<feature type="region of interest" description="Disordered" evidence="1">
    <location>
        <begin position="483"/>
        <end position="543"/>
    </location>
</feature>
<dbReference type="AlphaFoldDB" id="A0A2R4VPT9"/>
<geneLocation type="plasmid" evidence="2 3">
    <name>pYZ1</name>
</geneLocation>
<evidence type="ECO:0000313" key="3">
    <source>
        <dbReference type="Proteomes" id="UP000077405"/>
    </source>
</evidence>
<organism evidence="2 3">
    <name type="scientific">Azospirillum humicireducens</name>
    <dbReference type="NCBI Taxonomy" id="1226968"/>
    <lineage>
        <taxon>Bacteria</taxon>
        <taxon>Pseudomonadati</taxon>
        <taxon>Pseudomonadota</taxon>
        <taxon>Alphaproteobacteria</taxon>
        <taxon>Rhodospirillales</taxon>
        <taxon>Azospirillaceae</taxon>
        <taxon>Azospirillum</taxon>
    </lineage>
</organism>
<reference evidence="2 3" key="1">
    <citation type="submission" date="2018-04" db="EMBL/GenBank/DDBJ databases">
        <title>Complete genome sequence of the nitrogen-fixing bacterium Azospirillum humicireducens type strain SgZ-5.</title>
        <authorList>
            <person name="Yu Z."/>
        </authorList>
    </citation>
    <scope>NUCLEOTIDE SEQUENCE [LARGE SCALE GENOMIC DNA]</scope>
    <source>
        <strain evidence="2 3">SgZ-5</strain>
        <plasmid evidence="2 3">pYZ1</plasmid>
    </source>
</reference>
<protein>
    <submittedName>
        <fullName evidence="2">Uncharacterized protein</fullName>
    </submittedName>
</protein>
<accession>A0A2R4VPT9</accession>